<evidence type="ECO:0000313" key="3">
    <source>
        <dbReference type="Proteomes" id="UP000001941"/>
    </source>
</evidence>
<dbReference type="STRING" id="323259.Mhun_1931"/>
<keyword evidence="3" id="KW-1185">Reference proteome</keyword>
<dbReference type="GeneID" id="3924128"/>
<dbReference type="Gene3D" id="3.40.630.30">
    <property type="match status" value="1"/>
</dbReference>
<evidence type="ECO:0000313" key="2">
    <source>
        <dbReference type="EMBL" id="ABD41642.1"/>
    </source>
</evidence>
<dbReference type="EMBL" id="CP000254">
    <property type="protein sequence ID" value="ABD41642.1"/>
    <property type="molecule type" value="Genomic_DNA"/>
</dbReference>
<dbReference type="SUPFAM" id="SSF55729">
    <property type="entry name" value="Acyl-CoA N-acyltransferases (Nat)"/>
    <property type="match status" value="1"/>
</dbReference>
<dbReference type="AlphaFoldDB" id="Q2FM69"/>
<protein>
    <submittedName>
        <fullName evidence="2">GCN5-related N-acetyltransferase</fullName>
    </submittedName>
</protein>
<dbReference type="InParanoid" id="Q2FM69"/>
<dbReference type="GO" id="GO:0016747">
    <property type="term" value="F:acyltransferase activity, transferring groups other than amino-acyl groups"/>
    <property type="evidence" value="ECO:0007669"/>
    <property type="project" value="InterPro"/>
</dbReference>
<dbReference type="RefSeq" id="WP_011448904.1">
    <property type="nucleotide sequence ID" value="NC_007796.1"/>
</dbReference>
<dbReference type="HOGENOM" id="CLU_013985_3_4_2"/>
<dbReference type="Pfam" id="PF13302">
    <property type="entry name" value="Acetyltransf_3"/>
    <property type="match status" value="1"/>
</dbReference>
<dbReference type="InterPro" id="IPR000182">
    <property type="entry name" value="GNAT_dom"/>
</dbReference>
<dbReference type="PANTHER" id="PTHR43328:SF1">
    <property type="entry name" value="N-ACETYLTRANSFERASE DOMAIN-CONTAINING PROTEIN"/>
    <property type="match status" value="1"/>
</dbReference>
<dbReference type="InterPro" id="IPR016181">
    <property type="entry name" value="Acyl_CoA_acyltransferase"/>
</dbReference>
<reference evidence="3" key="1">
    <citation type="journal article" date="2016" name="Stand. Genomic Sci.">
        <title>Complete genome sequence of Methanospirillum hungatei type strain JF1.</title>
        <authorList>
            <person name="Gunsalus R.P."/>
            <person name="Cook L.E."/>
            <person name="Crable B."/>
            <person name="Rohlin L."/>
            <person name="McDonald E."/>
            <person name="Mouttaki H."/>
            <person name="Sieber J.R."/>
            <person name="Poweleit N."/>
            <person name="Zhou H."/>
            <person name="Lapidus A.L."/>
            <person name="Daligault H.E."/>
            <person name="Land M."/>
            <person name="Gilna P."/>
            <person name="Ivanova N."/>
            <person name="Kyrpides N."/>
            <person name="Culley D.E."/>
            <person name="McInerney M.J."/>
        </authorList>
    </citation>
    <scope>NUCLEOTIDE SEQUENCE [LARGE SCALE GENOMIC DNA]</scope>
    <source>
        <strain evidence="3">ATCC 27890 / DSM 864 / NBRC 100397 / JF-1</strain>
    </source>
</reference>
<accession>Q2FM69</accession>
<gene>
    <name evidence="2" type="ordered locus">Mhun_1931</name>
</gene>
<evidence type="ECO:0000259" key="1">
    <source>
        <dbReference type="PROSITE" id="PS51186"/>
    </source>
</evidence>
<feature type="domain" description="N-acetyltransferase" evidence="1">
    <location>
        <begin position="16"/>
        <end position="172"/>
    </location>
</feature>
<dbReference type="eggNOG" id="arCOG00842">
    <property type="taxonomic scope" value="Archaea"/>
</dbReference>
<dbReference type="Proteomes" id="UP000001941">
    <property type="component" value="Chromosome"/>
</dbReference>
<name>Q2FM69_METHJ</name>
<dbReference type="OrthoDB" id="120213at2157"/>
<dbReference type="EnsemblBacteria" id="ABD41642">
    <property type="protein sequence ID" value="ABD41642"/>
    <property type="gene ID" value="Mhun_1931"/>
</dbReference>
<sequence length="185" mass="20911">MHISTPSCILRTWSVSDAPSLSIHANNPDIARWMRDGFPSPYSRDDADRFIAMAQNEQIAILLAIEVDGEAVGGIGIHPLSDVYRRTAEIGYWLSQKYQGRGVVTDAVRACVPVVFATTDIIRIQAGVFHTNLSSMRVLEKCGFEHEAVHTKAIWKHGQFLDEHLYVLFRDRYESRKEPNARTLN</sequence>
<dbReference type="PROSITE" id="PS51186">
    <property type="entry name" value="GNAT"/>
    <property type="match status" value="1"/>
</dbReference>
<dbReference type="PANTHER" id="PTHR43328">
    <property type="entry name" value="ACETYLTRANSFERASE-RELATED"/>
    <property type="match status" value="1"/>
</dbReference>
<organism evidence="2 3">
    <name type="scientific">Methanospirillum hungatei JF-1 (strain ATCC 27890 / DSM 864 / NBRC 100397 / JF-1)</name>
    <dbReference type="NCBI Taxonomy" id="323259"/>
    <lineage>
        <taxon>Archaea</taxon>
        <taxon>Methanobacteriati</taxon>
        <taxon>Methanobacteriota</taxon>
        <taxon>Stenosarchaea group</taxon>
        <taxon>Methanomicrobia</taxon>
        <taxon>Methanomicrobiales</taxon>
        <taxon>Methanospirillaceae</taxon>
        <taxon>Methanospirillum</taxon>
    </lineage>
</organism>
<dbReference type="KEGG" id="mhu:Mhun_1931"/>
<proteinExistence type="predicted"/>